<keyword evidence="4" id="KW-0812">Transmembrane</keyword>
<evidence type="ECO:0000313" key="7">
    <source>
        <dbReference type="Proteomes" id="UP000001366"/>
    </source>
</evidence>
<dbReference type="STRING" id="123214.PERMA_0351"/>
<evidence type="ECO:0000313" key="6">
    <source>
        <dbReference type="EMBL" id="ACO02965.1"/>
    </source>
</evidence>
<dbReference type="eggNOG" id="COG0348">
    <property type="taxonomic scope" value="Bacteria"/>
</dbReference>
<evidence type="ECO:0000256" key="4">
    <source>
        <dbReference type="SAM" id="Phobius"/>
    </source>
</evidence>
<dbReference type="RefSeq" id="WP_012675204.1">
    <property type="nucleotide sequence ID" value="NC_012440.1"/>
</dbReference>
<feature type="transmembrane region" description="Helical" evidence="4">
    <location>
        <begin position="313"/>
        <end position="336"/>
    </location>
</feature>
<dbReference type="HOGENOM" id="CLU_017386_1_0_0"/>
<evidence type="ECO:0000256" key="3">
    <source>
        <dbReference type="ARBA" id="ARBA00023136"/>
    </source>
</evidence>
<feature type="transmembrane region" description="Helical" evidence="4">
    <location>
        <begin position="348"/>
        <end position="373"/>
    </location>
</feature>
<evidence type="ECO:0000256" key="2">
    <source>
        <dbReference type="ARBA" id="ARBA00022475"/>
    </source>
</evidence>
<protein>
    <submittedName>
        <fullName evidence="6">Putative membrane protein</fullName>
    </submittedName>
</protein>
<dbReference type="OrthoDB" id="9771372at2"/>
<keyword evidence="2" id="KW-1003">Cell membrane</keyword>
<organism evidence="6 7">
    <name type="scientific">Persephonella marina (strain DSM 14350 / EX-H1)</name>
    <dbReference type="NCBI Taxonomy" id="123214"/>
    <lineage>
        <taxon>Bacteria</taxon>
        <taxon>Pseudomonadati</taxon>
        <taxon>Aquificota</taxon>
        <taxon>Aquificia</taxon>
        <taxon>Aquificales</taxon>
        <taxon>Hydrogenothermaceae</taxon>
        <taxon>Persephonella</taxon>
    </lineage>
</organism>
<keyword evidence="3 4" id="KW-0472">Membrane</keyword>
<evidence type="ECO:0000259" key="5">
    <source>
        <dbReference type="Pfam" id="PF12801"/>
    </source>
</evidence>
<keyword evidence="4" id="KW-1133">Transmembrane helix</keyword>
<feature type="domain" description="4Fe-4S ferredoxin-type" evidence="5">
    <location>
        <begin position="63"/>
        <end position="109"/>
    </location>
</feature>
<feature type="transmembrane region" description="Helical" evidence="4">
    <location>
        <begin position="263"/>
        <end position="281"/>
    </location>
</feature>
<keyword evidence="7" id="KW-1185">Reference proteome</keyword>
<dbReference type="InterPro" id="IPR052378">
    <property type="entry name" value="NosR_regulator"/>
</dbReference>
<dbReference type="InterPro" id="IPR017896">
    <property type="entry name" value="4Fe4S_Fe-S-bd"/>
</dbReference>
<dbReference type="Pfam" id="PF12801">
    <property type="entry name" value="Fer4_5"/>
    <property type="match status" value="2"/>
</dbReference>
<name>C0QTX8_PERMH</name>
<dbReference type="SUPFAM" id="SSF54862">
    <property type="entry name" value="4Fe-4S ferredoxins"/>
    <property type="match status" value="1"/>
</dbReference>
<feature type="transmembrane region" description="Helical" evidence="4">
    <location>
        <begin position="64"/>
        <end position="95"/>
    </location>
</feature>
<dbReference type="Proteomes" id="UP000001366">
    <property type="component" value="Chromosome"/>
</dbReference>
<dbReference type="GO" id="GO:0005886">
    <property type="term" value="C:plasma membrane"/>
    <property type="evidence" value="ECO:0007669"/>
    <property type="project" value="UniProtKB-SubCell"/>
</dbReference>
<dbReference type="AlphaFoldDB" id="C0QTX8"/>
<feature type="transmembrane region" description="Helical" evidence="4">
    <location>
        <begin position="438"/>
        <end position="461"/>
    </location>
</feature>
<sequence>MKKFSDFPLIREKNDLLRFKLFRSTFGNVKFLNILRASLLLLTLYAIFFGLIHPDRKENIFTTALFWGLFWPFFMVITLPTVGNFFCMVCPHGFLSRKLSKSGLKLNLPKGLKNPYIGLGLNIILYWFILYTFPGVLREPLVTALFFLFFTLLAIAVSLIFTNGAYCRYFCPIGRVAPAFARVGFTWLSTYNRELCDSKCDKPDCAFACPYKLSPLKFDKNNSMDTCTLCMECANSCEGVKLSVRRWSHSLLKKIPKPQSWEVWVYIILLAVITITMRFHHGLGHSPVKESLPWVIIGKWLQETTGIGKPFDFVGLTALIMALLITLSLVLGGFYLTSRIINRSYRDVFLNLGYALAPLMIVGSLSHVCHFFFTHYYHEVINGFAQAFFLDFRVEPLADRKDTWLRIFNIFPFIAAFWSGYIMWRRLGFFEVKGFKKIVSYILSSGIIIFYLGLTVFILYVRYFGHTGHHH</sequence>
<accession>C0QTX8</accession>
<reference evidence="6 7" key="1">
    <citation type="journal article" date="2009" name="J. Bacteriol.">
        <title>Complete and draft genome sequences of six members of the Aquificales.</title>
        <authorList>
            <person name="Reysenbach A.L."/>
            <person name="Hamamura N."/>
            <person name="Podar M."/>
            <person name="Griffiths E."/>
            <person name="Ferreira S."/>
            <person name="Hochstein R."/>
            <person name="Heidelberg J."/>
            <person name="Johnson J."/>
            <person name="Mead D."/>
            <person name="Pohorille A."/>
            <person name="Sarmiento M."/>
            <person name="Schweighofer K."/>
            <person name="Seshadri R."/>
            <person name="Voytek M.A."/>
        </authorList>
    </citation>
    <scope>NUCLEOTIDE SEQUENCE [LARGE SCALE GENOMIC DNA]</scope>
    <source>
        <strain evidence="7">DSM 14350 / EX-H1</strain>
    </source>
</reference>
<dbReference type="KEGG" id="pmx:PERMA_0351"/>
<feature type="transmembrane region" description="Helical" evidence="4">
    <location>
        <begin position="140"/>
        <end position="161"/>
    </location>
</feature>
<feature type="transmembrane region" description="Helical" evidence="4">
    <location>
        <begin position="404"/>
        <end position="424"/>
    </location>
</feature>
<evidence type="ECO:0000256" key="1">
    <source>
        <dbReference type="ARBA" id="ARBA00004236"/>
    </source>
</evidence>
<dbReference type="PANTHER" id="PTHR30224:SF4">
    <property type="entry name" value="ELECTRON TRANSPORT PROTEIN YCCM-RELATED"/>
    <property type="match status" value="1"/>
</dbReference>
<feature type="transmembrane region" description="Helical" evidence="4">
    <location>
        <begin position="116"/>
        <end position="134"/>
    </location>
</feature>
<feature type="transmembrane region" description="Helical" evidence="4">
    <location>
        <begin position="31"/>
        <end position="52"/>
    </location>
</feature>
<dbReference type="PaxDb" id="123214-PERMA_0351"/>
<proteinExistence type="predicted"/>
<gene>
    <name evidence="6" type="ordered locus">PERMA_0351</name>
</gene>
<dbReference type="PANTHER" id="PTHR30224">
    <property type="entry name" value="ELECTRON TRANSPORT PROTEIN"/>
    <property type="match status" value="1"/>
</dbReference>
<comment type="subcellular location">
    <subcellularLocation>
        <location evidence="1">Cell membrane</location>
    </subcellularLocation>
</comment>
<feature type="domain" description="4Fe-4S ferredoxin-type" evidence="5">
    <location>
        <begin position="144"/>
        <end position="174"/>
    </location>
</feature>
<dbReference type="EMBL" id="CP001230">
    <property type="protein sequence ID" value="ACO02965.1"/>
    <property type="molecule type" value="Genomic_DNA"/>
</dbReference>